<evidence type="ECO:0000313" key="2">
    <source>
        <dbReference type="EMBL" id="PZV83274.1"/>
    </source>
</evidence>
<comment type="caution">
    <text evidence="2">The sequence shown here is derived from an EMBL/GenBank/DDBJ whole genome shotgun (WGS) entry which is preliminary data.</text>
</comment>
<reference evidence="2 3" key="1">
    <citation type="submission" date="2018-06" db="EMBL/GenBank/DDBJ databases">
        <title>Genomic Encyclopedia of Archaeal and Bacterial Type Strains, Phase II (KMG-II): from individual species to whole genera.</title>
        <authorList>
            <person name="Goeker M."/>
        </authorList>
    </citation>
    <scope>NUCLEOTIDE SEQUENCE [LARGE SCALE GENOMIC DNA]</scope>
    <source>
        <strain evidence="2 3">T4</strain>
    </source>
</reference>
<evidence type="ECO:0000256" key="1">
    <source>
        <dbReference type="SAM" id="Phobius"/>
    </source>
</evidence>
<name>A0A326RR25_9BACT</name>
<dbReference type="AlphaFoldDB" id="A0A326RR25"/>
<feature type="transmembrane region" description="Helical" evidence="1">
    <location>
        <begin position="17"/>
        <end position="34"/>
    </location>
</feature>
<keyword evidence="1" id="KW-0472">Membrane</keyword>
<dbReference type="EMBL" id="QKTX01000007">
    <property type="protein sequence ID" value="PZV83274.1"/>
    <property type="molecule type" value="Genomic_DNA"/>
</dbReference>
<gene>
    <name evidence="2" type="ORF">CLV31_107227</name>
</gene>
<keyword evidence="1" id="KW-1133">Transmembrane helix</keyword>
<sequence length="35" mass="4158">MKAMNYSNTRQSKQRKVFYLLILAALLYNLFLSFA</sequence>
<protein>
    <submittedName>
        <fullName evidence="2">Uncharacterized protein</fullName>
    </submittedName>
</protein>
<keyword evidence="3" id="KW-1185">Reference proteome</keyword>
<keyword evidence="1" id="KW-0812">Transmembrane</keyword>
<dbReference type="Proteomes" id="UP000248917">
    <property type="component" value="Unassembled WGS sequence"/>
</dbReference>
<proteinExistence type="predicted"/>
<organism evidence="2 3">
    <name type="scientific">Algoriphagus aquaeductus</name>
    <dbReference type="NCBI Taxonomy" id="475299"/>
    <lineage>
        <taxon>Bacteria</taxon>
        <taxon>Pseudomonadati</taxon>
        <taxon>Bacteroidota</taxon>
        <taxon>Cytophagia</taxon>
        <taxon>Cytophagales</taxon>
        <taxon>Cyclobacteriaceae</taxon>
        <taxon>Algoriphagus</taxon>
    </lineage>
</organism>
<accession>A0A326RR25</accession>
<evidence type="ECO:0000313" key="3">
    <source>
        <dbReference type="Proteomes" id="UP000248917"/>
    </source>
</evidence>